<keyword evidence="2" id="KW-1185">Reference proteome</keyword>
<dbReference type="Proteomes" id="UP000269154">
    <property type="component" value="Unassembled WGS sequence"/>
</dbReference>
<protein>
    <submittedName>
        <fullName evidence="1">Uncharacterized protein</fullName>
    </submittedName>
</protein>
<name>A0A3N6PXZ1_9CYAN</name>
<proteinExistence type="predicted"/>
<sequence length="202" mass="23458">MAFSDFKTISDVQKKYRIKYSEENLIVSQELLPSDSFIKDFEFNKENIDLFASEASRSEIIISPLLREVYKKYYQKYSFWIRKSISYDEILSGTPDYIFSRRSELGKTVLEKPIVIVVEAKKNDFEYGWGQCLAELFASQKINDNFLRAVYGIVTDGNLWQFGKLAGDNFIKDSGNFTIDNLPRVYGALENLVQLVEEDDEK</sequence>
<comment type="caution">
    <text evidence="1">The sequence shown here is derived from an EMBL/GenBank/DDBJ whole genome shotgun (WGS) entry which is preliminary data.</text>
</comment>
<organism evidence="1 2">
    <name type="scientific">Okeania hirsuta</name>
    <dbReference type="NCBI Taxonomy" id="1458930"/>
    <lineage>
        <taxon>Bacteria</taxon>
        <taxon>Bacillati</taxon>
        <taxon>Cyanobacteriota</taxon>
        <taxon>Cyanophyceae</taxon>
        <taxon>Oscillatoriophycideae</taxon>
        <taxon>Oscillatoriales</taxon>
        <taxon>Microcoleaceae</taxon>
        <taxon>Okeania</taxon>
    </lineage>
</organism>
<dbReference type="OrthoDB" id="518124at2"/>
<accession>A0A3N6PXZ1</accession>
<reference evidence="1 2" key="1">
    <citation type="journal article" date="2018" name="ACS Chem. Biol.">
        <title>Ketoreductase domain dysfunction expands chemodiversity: malyngamide biosynthesis in the cyanobacterium Okeania hirsuta.</title>
        <authorList>
            <person name="Moss N.A."/>
            <person name="Leao T."/>
            <person name="Rankin M."/>
            <person name="McCullough T.M."/>
            <person name="Qu P."/>
            <person name="Korobeynikov A."/>
            <person name="Smith J.L."/>
            <person name="Gerwick L."/>
            <person name="Gerwick W.H."/>
        </authorList>
    </citation>
    <scope>NUCLEOTIDE SEQUENCE [LARGE SCALE GENOMIC DNA]</scope>
    <source>
        <strain evidence="1 2">PAB10Feb10-1</strain>
    </source>
</reference>
<dbReference type="RefSeq" id="WP_124154487.1">
    <property type="nucleotide sequence ID" value="NZ_CAWOLW010000268.1"/>
</dbReference>
<dbReference type="AlphaFoldDB" id="A0A3N6PXZ1"/>
<evidence type="ECO:0000313" key="2">
    <source>
        <dbReference type="Proteomes" id="UP000269154"/>
    </source>
</evidence>
<gene>
    <name evidence="1" type="ORF">D5R40_08490</name>
</gene>
<evidence type="ECO:0000313" key="1">
    <source>
        <dbReference type="EMBL" id="RQH47528.1"/>
    </source>
</evidence>
<dbReference type="EMBL" id="RCBY01000034">
    <property type="protein sequence ID" value="RQH47528.1"/>
    <property type="molecule type" value="Genomic_DNA"/>
</dbReference>